<dbReference type="EMBL" id="LASV01000323">
    <property type="protein sequence ID" value="KKA19737.1"/>
    <property type="molecule type" value="Genomic_DNA"/>
</dbReference>
<dbReference type="AlphaFoldDB" id="A0A0F4YNA2"/>
<protein>
    <submittedName>
        <fullName evidence="2">Uncharacterized protein</fullName>
    </submittedName>
</protein>
<proteinExistence type="predicted"/>
<keyword evidence="1" id="KW-0812">Transmembrane</keyword>
<evidence type="ECO:0000313" key="2">
    <source>
        <dbReference type="EMBL" id="KKA19737.1"/>
    </source>
</evidence>
<keyword evidence="1" id="KW-0472">Membrane</keyword>
<keyword evidence="3" id="KW-1185">Reference proteome</keyword>
<keyword evidence="1" id="KW-1133">Transmembrane helix</keyword>
<name>A0A0F4YNA2_RASE3</name>
<evidence type="ECO:0000256" key="1">
    <source>
        <dbReference type="SAM" id="Phobius"/>
    </source>
</evidence>
<reference evidence="2 3" key="1">
    <citation type="submission" date="2015-04" db="EMBL/GenBank/DDBJ databases">
        <authorList>
            <person name="Heijne W.H."/>
            <person name="Fedorova N.D."/>
            <person name="Nierman W.C."/>
            <person name="Vollebregt A.W."/>
            <person name="Zhao Z."/>
            <person name="Wu L."/>
            <person name="Kumar M."/>
            <person name="Stam H."/>
            <person name="van den Berg M.A."/>
            <person name="Pel H.J."/>
        </authorList>
    </citation>
    <scope>NUCLEOTIDE SEQUENCE [LARGE SCALE GENOMIC DNA]</scope>
    <source>
        <strain evidence="2 3">CBS 393.64</strain>
    </source>
</reference>
<dbReference type="Proteomes" id="UP000053958">
    <property type="component" value="Unassembled WGS sequence"/>
</dbReference>
<feature type="transmembrane region" description="Helical" evidence="1">
    <location>
        <begin position="30"/>
        <end position="53"/>
    </location>
</feature>
<dbReference type="RefSeq" id="XP_013326349.1">
    <property type="nucleotide sequence ID" value="XM_013470895.1"/>
</dbReference>
<sequence length="94" mass="10792">QVLKDSKKLKSMRSNYRNHLDHGLEGHQDAVIAIKQAIIGLNALVNSLLLYIVKFIKFGCKMLQDLRLCWWLNFFLGDRAARWSAQLGGGLRYC</sequence>
<feature type="non-terminal residue" evidence="2">
    <location>
        <position position="1"/>
    </location>
</feature>
<gene>
    <name evidence="2" type="ORF">T310_6265</name>
</gene>
<comment type="caution">
    <text evidence="2">The sequence shown here is derived from an EMBL/GenBank/DDBJ whole genome shotgun (WGS) entry which is preliminary data.</text>
</comment>
<accession>A0A0F4YNA2</accession>
<organism evidence="2 3">
    <name type="scientific">Rasamsonia emersonii (strain ATCC 16479 / CBS 393.64 / IMI 116815)</name>
    <dbReference type="NCBI Taxonomy" id="1408163"/>
    <lineage>
        <taxon>Eukaryota</taxon>
        <taxon>Fungi</taxon>
        <taxon>Dikarya</taxon>
        <taxon>Ascomycota</taxon>
        <taxon>Pezizomycotina</taxon>
        <taxon>Eurotiomycetes</taxon>
        <taxon>Eurotiomycetidae</taxon>
        <taxon>Eurotiales</taxon>
        <taxon>Trichocomaceae</taxon>
        <taxon>Rasamsonia</taxon>
    </lineage>
</organism>
<evidence type="ECO:0000313" key="3">
    <source>
        <dbReference type="Proteomes" id="UP000053958"/>
    </source>
</evidence>
<dbReference type="GeneID" id="25318575"/>